<gene>
    <name evidence="2" type="ORF">SK128_027010</name>
</gene>
<keyword evidence="3" id="KW-1185">Reference proteome</keyword>
<proteinExistence type="predicted"/>
<feature type="transmembrane region" description="Helical" evidence="1">
    <location>
        <begin position="59"/>
        <end position="78"/>
    </location>
</feature>
<accession>A0AAN8WPE6</accession>
<keyword evidence="1" id="KW-1133">Transmembrane helix</keyword>
<evidence type="ECO:0000313" key="3">
    <source>
        <dbReference type="Proteomes" id="UP001381693"/>
    </source>
</evidence>
<dbReference type="AlphaFoldDB" id="A0AAN8WPE6"/>
<reference evidence="2 3" key="1">
    <citation type="submission" date="2023-11" db="EMBL/GenBank/DDBJ databases">
        <title>Halocaridina rubra genome assembly.</title>
        <authorList>
            <person name="Smith C."/>
        </authorList>
    </citation>
    <scope>NUCLEOTIDE SEQUENCE [LARGE SCALE GENOMIC DNA]</scope>
    <source>
        <strain evidence="2">EP-1</strain>
        <tissue evidence="2">Whole</tissue>
    </source>
</reference>
<dbReference type="EMBL" id="JAXCGZ010015870">
    <property type="protein sequence ID" value="KAK7069762.1"/>
    <property type="molecule type" value="Genomic_DNA"/>
</dbReference>
<organism evidence="2 3">
    <name type="scientific">Halocaridina rubra</name>
    <name type="common">Hawaiian red shrimp</name>
    <dbReference type="NCBI Taxonomy" id="373956"/>
    <lineage>
        <taxon>Eukaryota</taxon>
        <taxon>Metazoa</taxon>
        <taxon>Ecdysozoa</taxon>
        <taxon>Arthropoda</taxon>
        <taxon>Crustacea</taxon>
        <taxon>Multicrustacea</taxon>
        <taxon>Malacostraca</taxon>
        <taxon>Eumalacostraca</taxon>
        <taxon>Eucarida</taxon>
        <taxon>Decapoda</taxon>
        <taxon>Pleocyemata</taxon>
        <taxon>Caridea</taxon>
        <taxon>Atyoidea</taxon>
        <taxon>Atyidae</taxon>
        <taxon>Halocaridina</taxon>
    </lineage>
</organism>
<protein>
    <submittedName>
        <fullName evidence="2">Uncharacterized protein</fullName>
    </submittedName>
</protein>
<evidence type="ECO:0000256" key="1">
    <source>
        <dbReference type="SAM" id="Phobius"/>
    </source>
</evidence>
<comment type="caution">
    <text evidence="2">The sequence shown here is derived from an EMBL/GenBank/DDBJ whole genome shotgun (WGS) entry which is preliminary data.</text>
</comment>
<dbReference type="Proteomes" id="UP001381693">
    <property type="component" value="Unassembled WGS sequence"/>
</dbReference>
<name>A0AAN8WPE6_HALRR</name>
<keyword evidence="1" id="KW-0812">Transmembrane</keyword>
<sequence>MADKKGAAAVSSNPLESLVGKLKPNKMSGRMMKYPYTFTAKLAQFPFQYYLKNQWYLKYYFIGVFLCIPVFSKIQGLARSPENLKKWAEKKAH</sequence>
<evidence type="ECO:0000313" key="2">
    <source>
        <dbReference type="EMBL" id="KAK7069762.1"/>
    </source>
</evidence>
<keyword evidence="1" id="KW-0472">Membrane</keyword>